<keyword evidence="3" id="KW-1185">Reference proteome</keyword>
<evidence type="ECO:0000313" key="3">
    <source>
        <dbReference type="Proteomes" id="UP001567538"/>
    </source>
</evidence>
<comment type="caution">
    <text evidence="2">The sequence shown here is derived from an EMBL/GenBank/DDBJ whole genome shotgun (WGS) entry which is preliminary data.</text>
</comment>
<dbReference type="PANTHER" id="PTHR33621:SF2">
    <property type="entry name" value="RIBOSOMAL L1 DOMAIN-CONTAINING PROTEIN"/>
    <property type="match status" value="1"/>
</dbReference>
<gene>
    <name evidence="2" type="ORF">AAHA92_02627</name>
</gene>
<sequence>MDFHNLSMRELQTFCKRNKLPANVSNVDMADSLQALDIVEGVDVVLQDNKFEIFESSIEPRSRLEITSPYLPPTGGRSARQKDVLSTPA</sequence>
<evidence type="ECO:0000256" key="1">
    <source>
        <dbReference type="SAM" id="MobiDB-lite"/>
    </source>
</evidence>
<reference evidence="2 3" key="1">
    <citation type="submission" date="2024-06" db="EMBL/GenBank/DDBJ databases">
        <title>A chromosome level genome sequence of Diviner's sage (Salvia divinorum).</title>
        <authorList>
            <person name="Ford S.A."/>
            <person name="Ro D.-K."/>
            <person name="Ness R.W."/>
            <person name="Phillips M.A."/>
        </authorList>
    </citation>
    <scope>NUCLEOTIDE SEQUENCE [LARGE SCALE GENOMIC DNA]</scope>
    <source>
        <strain evidence="2">SAF-2024a</strain>
        <tissue evidence="2">Leaf</tissue>
    </source>
</reference>
<protein>
    <submittedName>
        <fullName evidence="2">Uncharacterized protein</fullName>
    </submittedName>
</protein>
<feature type="region of interest" description="Disordered" evidence="1">
    <location>
        <begin position="65"/>
        <end position="89"/>
    </location>
</feature>
<proteinExistence type="predicted"/>
<organism evidence="2 3">
    <name type="scientific">Salvia divinorum</name>
    <name type="common">Maria pastora</name>
    <name type="synonym">Diviner's sage</name>
    <dbReference type="NCBI Taxonomy" id="28513"/>
    <lineage>
        <taxon>Eukaryota</taxon>
        <taxon>Viridiplantae</taxon>
        <taxon>Streptophyta</taxon>
        <taxon>Embryophyta</taxon>
        <taxon>Tracheophyta</taxon>
        <taxon>Spermatophyta</taxon>
        <taxon>Magnoliopsida</taxon>
        <taxon>eudicotyledons</taxon>
        <taxon>Gunneridae</taxon>
        <taxon>Pentapetalae</taxon>
        <taxon>asterids</taxon>
        <taxon>lamiids</taxon>
        <taxon>Lamiales</taxon>
        <taxon>Lamiaceae</taxon>
        <taxon>Nepetoideae</taxon>
        <taxon>Mentheae</taxon>
        <taxon>Salviinae</taxon>
        <taxon>Salvia</taxon>
        <taxon>Salvia subgen. Calosphace</taxon>
    </lineage>
</organism>
<dbReference type="AlphaFoldDB" id="A0ABD1IEH5"/>
<name>A0ABD1IEH5_SALDI</name>
<accession>A0ABD1IEH5</accession>
<evidence type="ECO:0000313" key="2">
    <source>
        <dbReference type="EMBL" id="KAL1567111.1"/>
    </source>
</evidence>
<dbReference type="PANTHER" id="PTHR33621">
    <property type="entry name" value="ASPARTIC/GLUTAMIC ACID-RICH PROTEIN"/>
    <property type="match status" value="1"/>
</dbReference>
<dbReference type="EMBL" id="JBEAFC010000002">
    <property type="protein sequence ID" value="KAL1567111.1"/>
    <property type="molecule type" value="Genomic_DNA"/>
</dbReference>
<dbReference type="Proteomes" id="UP001567538">
    <property type="component" value="Unassembled WGS sequence"/>
</dbReference>